<sequence length="312" mass="33604">MALQEFYTASSGNNSITSSTFWVAMTYTTVSAYDITGVNLGFSRLGPFVGNVTVSIRATDENDKPTDGDLASFTFDGSTLTTSNSGEWTTRNFDSPYSLSSGVIYAIVIRHDGSSHLRYRRQSNGAYGGGGLHTSSNSGGTWGDISTSDVKFAVYGDVALPGKPTTPSPTDAVSDITLDETPLSWVSGGNTDTYNVYFRLQGEDWVEVSSAQAALEWAIVFGTLGYEATYEWRVDATNIAGTTTGDTWSFDSLVFDQLRVSYVLISGGSGAGPYDDPAGTEGTDWRWTGINFMTAIRRLVVAANSKIWYESI</sequence>
<dbReference type="AlphaFoldDB" id="A0A0F9QCB5"/>
<gene>
    <name evidence="1" type="ORF">LCGC14_1032460</name>
</gene>
<reference evidence="1" key="1">
    <citation type="journal article" date="2015" name="Nature">
        <title>Complex archaea that bridge the gap between prokaryotes and eukaryotes.</title>
        <authorList>
            <person name="Spang A."/>
            <person name="Saw J.H."/>
            <person name="Jorgensen S.L."/>
            <person name="Zaremba-Niedzwiedzka K."/>
            <person name="Martijn J."/>
            <person name="Lind A.E."/>
            <person name="van Eijk R."/>
            <person name="Schleper C."/>
            <person name="Guy L."/>
            <person name="Ettema T.J."/>
        </authorList>
    </citation>
    <scope>NUCLEOTIDE SEQUENCE</scope>
</reference>
<dbReference type="Gene3D" id="2.60.40.10">
    <property type="entry name" value="Immunoglobulins"/>
    <property type="match status" value="1"/>
</dbReference>
<dbReference type="InterPro" id="IPR013783">
    <property type="entry name" value="Ig-like_fold"/>
</dbReference>
<name>A0A0F9QCB5_9ZZZZ</name>
<proteinExistence type="predicted"/>
<organism evidence="1">
    <name type="scientific">marine sediment metagenome</name>
    <dbReference type="NCBI Taxonomy" id="412755"/>
    <lineage>
        <taxon>unclassified sequences</taxon>
        <taxon>metagenomes</taxon>
        <taxon>ecological metagenomes</taxon>
    </lineage>
</organism>
<dbReference type="SUPFAM" id="SSF49265">
    <property type="entry name" value="Fibronectin type III"/>
    <property type="match status" value="1"/>
</dbReference>
<evidence type="ECO:0008006" key="2">
    <source>
        <dbReference type="Google" id="ProtNLM"/>
    </source>
</evidence>
<accession>A0A0F9QCB5</accession>
<dbReference type="InterPro" id="IPR036116">
    <property type="entry name" value="FN3_sf"/>
</dbReference>
<dbReference type="EMBL" id="LAZR01004198">
    <property type="protein sequence ID" value="KKN10841.1"/>
    <property type="molecule type" value="Genomic_DNA"/>
</dbReference>
<evidence type="ECO:0000313" key="1">
    <source>
        <dbReference type="EMBL" id="KKN10841.1"/>
    </source>
</evidence>
<protein>
    <recommendedName>
        <fullName evidence="2">Fibronectin type-III domain-containing protein</fullName>
    </recommendedName>
</protein>
<comment type="caution">
    <text evidence="1">The sequence shown here is derived from an EMBL/GenBank/DDBJ whole genome shotgun (WGS) entry which is preliminary data.</text>
</comment>